<feature type="region of interest" description="Disordered" evidence="1">
    <location>
        <begin position="188"/>
        <end position="265"/>
    </location>
</feature>
<feature type="compositionally biased region" description="Low complexity" evidence="1">
    <location>
        <begin position="445"/>
        <end position="457"/>
    </location>
</feature>
<evidence type="ECO:0000313" key="2">
    <source>
        <dbReference type="EMBL" id="RAR84740.1"/>
    </source>
</evidence>
<dbReference type="OrthoDB" id="9850718at2"/>
<evidence type="ECO:0000313" key="3">
    <source>
        <dbReference type="Proteomes" id="UP000248856"/>
    </source>
</evidence>
<proteinExistence type="predicted"/>
<gene>
    <name evidence="2" type="ORF">AX018_101092</name>
</gene>
<keyword evidence="3" id="KW-1185">Reference proteome</keyword>
<feature type="compositionally biased region" description="Basic and acidic residues" evidence="1">
    <location>
        <begin position="383"/>
        <end position="396"/>
    </location>
</feature>
<organism evidence="2 3">
    <name type="scientific">Paracidovorax anthurii</name>
    <dbReference type="NCBI Taxonomy" id="78229"/>
    <lineage>
        <taxon>Bacteria</taxon>
        <taxon>Pseudomonadati</taxon>
        <taxon>Pseudomonadota</taxon>
        <taxon>Betaproteobacteria</taxon>
        <taxon>Burkholderiales</taxon>
        <taxon>Comamonadaceae</taxon>
        <taxon>Paracidovorax</taxon>
    </lineage>
</organism>
<feature type="region of interest" description="Disordered" evidence="1">
    <location>
        <begin position="9"/>
        <end position="60"/>
    </location>
</feature>
<dbReference type="EMBL" id="QLTA01000010">
    <property type="protein sequence ID" value="RAR84740.1"/>
    <property type="molecule type" value="Genomic_DNA"/>
</dbReference>
<dbReference type="Proteomes" id="UP000248856">
    <property type="component" value="Unassembled WGS sequence"/>
</dbReference>
<name>A0A328ZEM3_9BURK</name>
<feature type="compositionally biased region" description="Basic and acidic residues" evidence="1">
    <location>
        <begin position="458"/>
        <end position="467"/>
    </location>
</feature>
<feature type="compositionally biased region" description="Low complexity" evidence="1">
    <location>
        <begin position="43"/>
        <end position="60"/>
    </location>
</feature>
<feature type="compositionally biased region" description="Low complexity" evidence="1">
    <location>
        <begin position="191"/>
        <end position="202"/>
    </location>
</feature>
<reference evidence="2 3" key="1">
    <citation type="submission" date="2018-06" db="EMBL/GenBank/DDBJ databases">
        <title>Genomic Encyclopedia of Archaeal and Bacterial Type Strains, Phase II (KMG-II): from individual species to whole genera.</title>
        <authorList>
            <person name="Goeker M."/>
        </authorList>
    </citation>
    <scope>NUCLEOTIDE SEQUENCE [LARGE SCALE GENOMIC DNA]</scope>
    <source>
        <strain evidence="2 3">CFPB 3232</strain>
    </source>
</reference>
<dbReference type="AlphaFoldDB" id="A0A328ZEM3"/>
<sequence>MFGINHIKRAFAGSSSTTQGTTSAPSSPARGSSHRPTHAQGMPPARQAGAGEAAGQVGPPRADLRAANISTRPPLPWNVASKLYDPGVIAAERLRVNHQIIDQAPLDGNAVVIDRAEIEATLRRNMAERANDNNVPRDEVDRRLNSSPELQAEFSRLSQMVEHQGRGFPYRRAELVHIASTNLAFRAQSEAQGAPQRARAGRTPVPGSPSHPPRAEGRTSAPHSPARGSSHRPVNAHGMSAPRNAEDRRAEGRASPPRADIGANQRGRARLDWSIARQLYDPLVLIAEGRAAMTAMHSPGNSAGVRMDAEETDRQIGDRLRAQANAHAYSRQEVRQRLEANPDLKAEYEAVVQKSMRIGAGGPIMFDAFEMLHIATANLAARAEARDTSPPRRDYAPHAPARPRPSAPPLGGEGRAPHGVGNPPGLPSAPGRRPTLQRSGQIGGARQAPENAAAAPQRPREPARAPVEDPDFFNSMVMGPILGPNTGR</sequence>
<evidence type="ECO:0000256" key="1">
    <source>
        <dbReference type="SAM" id="MobiDB-lite"/>
    </source>
</evidence>
<feature type="region of interest" description="Disordered" evidence="1">
    <location>
        <begin position="383"/>
        <end position="488"/>
    </location>
</feature>
<dbReference type="RefSeq" id="WP_146749250.1">
    <property type="nucleotide sequence ID" value="NZ_CBCSGC010000003.1"/>
</dbReference>
<comment type="caution">
    <text evidence="2">The sequence shown here is derived from an EMBL/GenBank/DDBJ whole genome shotgun (WGS) entry which is preliminary data.</text>
</comment>
<protein>
    <submittedName>
        <fullName evidence="2">Uncharacterized protein</fullName>
    </submittedName>
</protein>
<accession>A0A328ZEM3</accession>
<feature type="compositionally biased region" description="Low complexity" evidence="1">
    <location>
        <begin position="10"/>
        <end position="29"/>
    </location>
</feature>